<dbReference type="PANTHER" id="PTHR30290">
    <property type="entry name" value="PERIPLASMIC BINDING COMPONENT OF ABC TRANSPORTER"/>
    <property type="match status" value="1"/>
</dbReference>
<feature type="chain" id="PRO_5044349987" evidence="1">
    <location>
        <begin position="24"/>
        <end position="546"/>
    </location>
</feature>
<dbReference type="PROSITE" id="PS51257">
    <property type="entry name" value="PROKAR_LIPOPROTEIN"/>
    <property type="match status" value="1"/>
</dbReference>
<dbReference type="Gene3D" id="3.40.190.10">
    <property type="entry name" value="Periplasmic binding protein-like II"/>
    <property type="match status" value="1"/>
</dbReference>
<dbReference type="CDD" id="cd00995">
    <property type="entry name" value="PBP2_NikA_DppA_OppA_like"/>
    <property type="match status" value="1"/>
</dbReference>
<dbReference type="PANTHER" id="PTHR30290:SF83">
    <property type="entry name" value="ABC TRANSPORTER SUBSTRATE-BINDING PROTEIN"/>
    <property type="match status" value="1"/>
</dbReference>
<dbReference type="AlphaFoldDB" id="A0AB38XME8"/>
<dbReference type="EMBL" id="CP116394">
    <property type="protein sequence ID" value="WCE45541.1"/>
    <property type="molecule type" value="Genomic_DNA"/>
</dbReference>
<evidence type="ECO:0000256" key="1">
    <source>
        <dbReference type="SAM" id="SignalP"/>
    </source>
</evidence>
<dbReference type="Gene3D" id="3.10.105.10">
    <property type="entry name" value="Dipeptide-binding Protein, Domain 3"/>
    <property type="match status" value="1"/>
</dbReference>
<proteinExistence type="predicted"/>
<reference evidence="3" key="1">
    <citation type="submission" date="2023-01" db="EMBL/GenBank/DDBJ databases">
        <title>Comparative Genomic Analysis of the Clinically-Derived Winkia Strain NY0527 Provides Evidence into the Taxonomic Reassignment of Winkia neuii and Characterizes Their Virulence Traits.</title>
        <authorList>
            <person name="Cai X."/>
            <person name="Peng Y."/>
            <person name="Li M."/>
            <person name="Qiu Y."/>
            <person name="Wang Y."/>
            <person name="Xu L."/>
            <person name="Hou Q."/>
        </authorList>
    </citation>
    <scope>NUCLEOTIDE SEQUENCE</scope>
    <source>
        <strain evidence="3">NY0527</strain>
    </source>
</reference>
<keyword evidence="1" id="KW-0732">Signal</keyword>
<dbReference type="KEGG" id="wne:PIG85_07740"/>
<dbReference type="PIRSF" id="PIRSF002741">
    <property type="entry name" value="MppA"/>
    <property type="match status" value="1"/>
</dbReference>
<evidence type="ECO:0000259" key="2">
    <source>
        <dbReference type="Pfam" id="PF00496"/>
    </source>
</evidence>
<gene>
    <name evidence="3" type="ORF">PIG85_07740</name>
</gene>
<evidence type="ECO:0000313" key="3">
    <source>
        <dbReference type="EMBL" id="WCE45541.1"/>
    </source>
</evidence>
<dbReference type="GO" id="GO:0042597">
    <property type="term" value="C:periplasmic space"/>
    <property type="evidence" value="ECO:0007669"/>
    <property type="project" value="UniProtKB-ARBA"/>
</dbReference>
<organism evidence="3 4">
    <name type="scientific">Winkia neuii subsp. anitrata</name>
    <dbReference type="NCBI Taxonomy" id="29318"/>
    <lineage>
        <taxon>Bacteria</taxon>
        <taxon>Bacillati</taxon>
        <taxon>Actinomycetota</taxon>
        <taxon>Actinomycetes</taxon>
        <taxon>Actinomycetales</taxon>
        <taxon>Actinomycetaceae</taxon>
        <taxon>Winkia</taxon>
    </lineage>
</organism>
<feature type="domain" description="Solute-binding protein family 5" evidence="2">
    <location>
        <begin position="81"/>
        <end position="466"/>
    </location>
</feature>
<dbReference type="InterPro" id="IPR030678">
    <property type="entry name" value="Peptide/Ni-bd"/>
</dbReference>
<dbReference type="Gene3D" id="3.90.76.10">
    <property type="entry name" value="Dipeptide-binding Protein, Domain 1"/>
    <property type="match status" value="1"/>
</dbReference>
<accession>A0AB38XME8</accession>
<protein>
    <submittedName>
        <fullName evidence="3">ABC transporter substrate-binding protein</fullName>
    </submittedName>
</protein>
<dbReference type="Pfam" id="PF00496">
    <property type="entry name" value="SBP_bac_5"/>
    <property type="match status" value="1"/>
</dbReference>
<dbReference type="SUPFAM" id="SSF53850">
    <property type="entry name" value="Periplasmic binding protein-like II"/>
    <property type="match status" value="1"/>
</dbReference>
<dbReference type="InterPro" id="IPR000914">
    <property type="entry name" value="SBP_5_dom"/>
</dbReference>
<dbReference type="GO" id="GO:0043190">
    <property type="term" value="C:ATP-binding cassette (ABC) transporter complex"/>
    <property type="evidence" value="ECO:0007669"/>
    <property type="project" value="InterPro"/>
</dbReference>
<evidence type="ECO:0000313" key="4">
    <source>
        <dbReference type="Proteomes" id="UP001211044"/>
    </source>
</evidence>
<feature type="signal peptide" evidence="1">
    <location>
        <begin position="1"/>
        <end position="23"/>
    </location>
</feature>
<dbReference type="GO" id="GO:0015833">
    <property type="term" value="P:peptide transport"/>
    <property type="evidence" value="ECO:0007669"/>
    <property type="project" value="TreeGrafter"/>
</dbReference>
<dbReference type="GO" id="GO:1904680">
    <property type="term" value="F:peptide transmembrane transporter activity"/>
    <property type="evidence" value="ECO:0007669"/>
    <property type="project" value="TreeGrafter"/>
</dbReference>
<sequence>MKNKRILALVSAAALTLTLSACGGSGSGSNAGGDGAQVVTANISEPQNPLIPSATNEVGGGRVLTNINAGLVYYTKDGKTENELADSIEHNGDFTKFTFKLKKGLKFSDGSDLKAKNFVDAWNWSANPKNAQTQAPFFEAIKGYTAAPEKEGAQAPDVPKMDGLKVVDDTTFTAELNGSTPDFADRLGYQAFAPLPDVAYKDMKAFGQNPVCSGPYKLAEKDGWVHNEKIDLVPNENYDGPRKPKNKGISFQVFAQQDAAYQKLLSDEIDVIDAIPDSAFESYQKDLGDRAVNQPAAVFQNFTIDVNAPHFGMDEEGRLRRAALSKAIDREEITKTIFKSTRTPAKDFTSPTVDGYNENLPGNDVLKFDAKAAKDLWQKADAIKKYDGTFELAYNSDGGHQAWVDAVCNQLKNNLGINAQGKAYPDFKSMRDDVTNHALQSGFRAGWQADYPGVFNFLAPVFKTGAPSNDARYSNKDFDRLVTEGSLQSDKAKANKKYDEAQGILLKDLPAIPLWYSNVNGGYSTKVTNVEFGWDSFPLYYQIEKK</sequence>
<dbReference type="RefSeq" id="WP_004807527.1">
    <property type="nucleotide sequence ID" value="NZ_CP116394.1"/>
</dbReference>
<dbReference type="InterPro" id="IPR039424">
    <property type="entry name" value="SBP_5"/>
</dbReference>
<dbReference type="Proteomes" id="UP001211044">
    <property type="component" value="Chromosome"/>
</dbReference>
<name>A0AB38XME8_9ACTO</name>